<feature type="transmembrane region" description="Helical" evidence="7">
    <location>
        <begin position="657"/>
        <end position="678"/>
    </location>
</feature>
<keyword evidence="5 7" id="KW-0472">Membrane</keyword>
<evidence type="ECO:0000256" key="8">
    <source>
        <dbReference type="SAM" id="MobiDB-lite"/>
    </source>
</evidence>
<feature type="region of interest" description="Disordered" evidence="8">
    <location>
        <begin position="752"/>
        <end position="774"/>
    </location>
</feature>
<proteinExistence type="inferred from homology"/>
<evidence type="ECO:0000256" key="1">
    <source>
        <dbReference type="ARBA" id="ARBA00004141"/>
    </source>
</evidence>
<feature type="transmembrane region" description="Helical" evidence="7">
    <location>
        <begin position="307"/>
        <end position="334"/>
    </location>
</feature>
<dbReference type="Pfam" id="PF04515">
    <property type="entry name" value="Choline_transpo"/>
    <property type="match status" value="1"/>
</dbReference>
<evidence type="ECO:0000256" key="5">
    <source>
        <dbReference type="ARBA" id="ARBA00023136"/>
    </source>
</evidence>
<comment type="subcellular location">
    <subcellularLocation>
        <location evidence="7">Cell membrane</location>
        <topology evidence="7">Multi-pass membrane protein</topology>
    </subcellularLocation>
    <subcellularLocation>
        <location evidence="1">Membrane</location>
        <topology evidence="1">Multi-pass membrane protein</topology>
    </subcellularLocation>
</comment>
<evidence type="ECO:0000313" key="9">
    <source>
        <dbReference type="EMBL" id="CAD8688462.1"/>
    </source>
</evidence>
<keyword evidence="6" id="KW-0325">Glycoprotein</keyword>
<evidence type="ECO:0000256" key="2">
    <source>
        <dbReference type="ARBA" id="ARBA00007168"/>
    </source>
</evidence>
<comment type="similarity">
    <text evidence="2 7">Belongs to the CTL (choline transporter-like) family.</text>
</comment>
<dbReference type="GO" id="GO:0022857">
    <property type="term" value="F:transmembrane transporter activity"/>
    <property type="evidence" value="ECO:0007669"/>
    <property type="project" value="UniProtKB-UniRule"/>
</dbReference>
<feature type="transmembrane region" description="Helical" evidence="7">
    <location>
        <begin position="279"/>
        <end position="300"/>
    </location>
</feature>
<keyword evidence="4 7" id="KW-1133">Transmembrane helix</keyword>
<dbReference type="EMBL" id="HBFB01024920">
    <property type="protein sequence ID" value="CAD8688462.1"/>
    <property type="molecule type" value="Transcribed_RNA"/>
</dbReference>
<dbReference type="InterPro" id="IPR007603">
    <property type="entry name" value="Choline_transptr-like"/>
</dbReference>
<feature type="transmembrane region" description="Helical" evidence="7">
    <location>
        <begin position="505"/>
        <end position="533"/>
    </location>
</feature>
<keyword evidence="3 7" id="KW-0812">Transmembrane</keyword>
<protein>
    <recommendedName>
        <fullName evidence="7">Choline transporter-like protein</fullName>
    </recommendedName>
</protein>
<dbReference type="AlphaFoldDB" id="A0A7S0RW54"/>
<name>A0A7S0RW54_9CHLO</name>
<organism evidence="9">
    <name type="scientific">Chlamydomonas leiostraca</name>
    <dbReference type="NCBI Taxonomy" id="1034604"/>
    <lineage>
        <taxon>Eukaryota</taxon>
        <taxon>Viridiplantae</taxon>
        <taxon>Chlorophyta</taxon>
        <taxon>core chlorophytes</taxon>
        <taxon>Chlorophyceae</taxon>
        <taxon>CS clade</taxon>
        <taxon>Chlamydomonadales</taxon>
        <taxon>Chlamydomonadaceae</taxon>
        <taxon>Chlamydomonas</taxon>
    </lineage>
</organism>
<dbReference type="PANTHER" id="PTHR12385">
    <property type="entry name" value="CHOLINE TRANSPORTER-LIKE (SLC FAMILY 44)"/>
    <property type="match status" value="1"/>
</dbReference>
<evidence type="ECO:0000256" key="4">
    <source>
        <dbReference type="ARBA" id="ARBA00022989"/>
    </source>
</evidence>
<feature type="transmembrane region" description="Helical" evidence="7">
    <location>
        <begin position="24"/>
        <end position="45"/>
    </location>
</feature>
<feature type="transmembrane region" description="Helical" evidence="7">
    <location>
        <begin position="362"/>
        <end position="382"/>
    </location>
</feature>
<dbReference type="PANTHER" id="PTHR12385:SF14">
    <property type="entry name" value="CHOLINE TRANSPORTER-LIKE 2"/>
    <property type="match status" value="1"/>
</dbReference>
<evidence type="ECO:0000256" key="7">
    <source>
        <dbReference type="RuleBase" id="RU368066"/>
    </source>
</evidence>
<evidence type="ECO:0000256" key="6">
    <source>
        <dbReference type="ARBA" id="ARBA00023180"/>
    </source>
</evidence>
<evidence type="ECO:0000256" key="3">
    <source>
        <dbReference type="ARBA" id="ARBA00022692"/>
    </source>
</evidence>
<accession>A0A7S0RW54</accession>
<reference evidence="9" key="1">
    <citation type="submission" date="2021-01" db="EMBL/GenBank/DDBJ databases">
        <authorList>
            <person name="Corre E."/>
            <person name="Pelletier E."/>
            <person name="Niang G."/>
            <person name="Scheremetjew M."/>
            <person name="Finn R."/>
            <person name="Kale V."/>
            <person name="Holt S."/>
            <person name="Cochrane G."/>
            <person name="Meng A."/>
            <person name="Brown T."/>
            <person name="Cohen L."/>
        </authorList>
    </citation>
    <scope>NUCLEOTIDE SEQUENCE</scope>
    <source>
        <strain evidence="9">SAG 11-49</strain>
    </source>
</reference>
<dbReference type="GO" id="GO:0005886">
    <property type="term" value="C:plasma membrane"/>
    <property type="evidence" value="ECO:0007669"/>
    <property type="project" value="UniProtKB-SubCell"/>
</dbReference>
<sequence>MGCCGDDPETKEQGIVKNRKCRDILCLLIFLAFWAGMFVICAFAVREGDSNRLVYGVDSYGFTCGGKATFQNVTLDLSDRKNLYYLNALDLLSASGISYAKRVCASSCPGAANVCNITQMPCNSSIQYRCPYYRFAGNELYGKLTGVSDIDTQWYQELLTMQPTTDPNATQIVDKLTGLNVQWINDWLAQYGINNNGTVGGRYYQLQSQIPGYGPCYPVWVETSEVFHRCFPKIPTEWASSVVQAGAAVGGDAVDAFKKEFSSLSERWTRYVGDISKGILIIIVAGLVAGVVLSLIWMLILRYFAGVMAWLTIILVNVALIGFTLYCFVMAGLLGSDEFRGQVASALPNVDPTEVERNQWKWIGIAAAVVAGIIFLITLLMISRIRVAIACIKVASQAVGSMPSILLFPLLPFVFEVGLLIYWIAITGLLYSAGDLTANCRSPDSSPFTFSNFSSVGSSPSTTSNSSCYAGLPKDEQASLCGSDHNCYLTYDWNDRLKYAFIYHFFGLLWTNQFIVGFGCVTIAGAIASYYWARGDSAQMPTFPVLVALKNTTIYHCGSVAFGSFIIAVIQFIRFLLDYLDRKTRELQSANKCAEWAMCCVKCCMWCLEKIVAFINRNAYILVAVKGTNYCVSAGRAVALIVTNALRLAAVNFIGDILIFLGKVAIAAGGGVIALALSEIDYYNNATKYPDTYLYSPILPVAVSIITAFVVAEIFFSVYEMAIDTVLLSFCEDCESNNGEPRFAPPLLMEAVGAKPQPPSQPNSHGSVVKPISG</sequence>
<feature type="transmembrane region" description="Helical" evidence="7">
    <location>
        <begin position="553"/>
        <end position="577"/>
    </location>
</feature>
<feature type="transmembrane region" description="Helical" evidence="7">
    <location>
        <begin position="698"/>
        <end position="719"/>
    </location>
</feature>
<gene>
    <name evidence="9" type="ORF">CLEI1391_LOCUS13990</name>
</gene>
<comment type="function">
    <text evidence="7">Choline transporter.</text>
</comment>